<reference evidence="1 2" key="1">
    <citation type="submission" date="2020-05" db="EMBL/GenBank/DDBJ databases">
        <title>Identification and distribution of gene clusters putatively required for synthesis of sphingolipid metabolism inhibitors in phylogenetically diverse species of the filamentous fungus Fusarium.</title>
        <authorList>
            <person name="Kim H.-S."/>
            <person name="Busman M."/>
            <person name="Brown D.W."/>
            <person name="Divon H."/>
            <person name="Uhlig S."/>
            <person name="Proctor R.H."/>
        </authorList>
    </citation>
    <scope>NUCLEOTIDE SEQUENCE [LARGE SCALE GENOMIC DNA]</scope>
    <source>
        <strain evidence="1 2">NRRL 36939</strain>
    </source>
</reference>
<evidence type="ECO:0000313" key="2">
    <source>
        <dbReference type="Proteomes" id="UP000546213"/>
    </source>
</evidence>
<dbReference type="OrthoDB" id="4926491at2759"/>
<dbReference type="GO" id="GO:0032259">
    <property type="term" value="P:methylation"/>
    <property type="evidence" value="ECO:0007669"/>
    <property type="project" value="UniProtKB-KW"/>
</dbReference>
<keyword evidence="2" id="KW-1185">Reference proteome</keyword>
<dbReference type="Proteomes" id="UP000546213">
    <property type="component" value="Unassembled WGS sequence"/>
</dbReference>
<dbReference type="EMBL" id="JAAOAS010000161">
    <property type="protein sequence ID" value="KAF5588864.1"/>
    <property type="molecule type" value="Genomic_DNA"/>
</dbReference>
<dbReference type="AlphaFoldDB" id="A0A8H5P3Y6"/>
<protein>
    <submittedName>
        <fullName evidence="1">Cytochrome family 51 (Sterol 14-demethylase)</fullName>
    </submittedName>
</protein>
<keyword evidence="1" id="KW-0489">Methyltransferase</keyword>
<evidence type="ECO:0000313" key="1">
    <source>
        <dbReference type="EMBL" id="KAF5588864.1"/>
    </source>
</evidence>
<comment type="caution">
    <text evidence="1">The sequence shown here is derived from an EMBL/GenBank/DDBJ whole genome shotgun (WGS) entry which is preliminary data.</text>
</comment>
<sequence length="154" mass="17516">MSYYTVINRAVEANWTKETSPAQVTIKQLSDVLGIDVSCDPDWTKIVSRLNNFFVDKTQLVLTVAQFITIWAHNAAVVATDRGHRDWVDTCMEKVLENNSELVLEVKVGEGAQPYTRWEDDRFVLYLPKMKPHPPQGYSAAIKEGIIEVFERSA</sequence>
<gene>
    <name evidence="1" type="ORF">FPCIR_7017</name>
</gene>
<organism evidence="1 2">
    <name type="scientific">Fusarium pseudocircinatum</name>
    <dbReference type="NCBI Taxonomy" id="56676"/>
    <lineage>
        <taxon>Eukaryota</taxon>
        <taxon>Fungi</taxon>
        <taxon>Dikarya</taxon>
        <taxon>Ascomycota</taxon>
        <taxon>Pezizomycotina</taxon>
        <taxon>Sordariomycetes</taxon>
        <taxon>Hypocreomycetidae</taxon>
        <taxon>Hypocreales</taxon>
        <taxon>Nectriaceae</taxon>
        <taxon>Fusarium</taxon>
        <taxon>Fusarium fujikuroi species complex</taxon>
    </lineage>
</organism>
<accession>A0A8H5P3Y6</accession>
<name>A0A8H5P3Y6_9HYPO</name>
<proteinExistence type="predicted"/>
<keyword evidence="1" id="KW-0808">Transferase</keyword>
<dbReference type="GO" id="GO:0008168">
    <property type="term" value="F:methyltransferase activity"/>
    <property type="evidence" value="ECO:0007669"/>
    <property type="project" value="UniProtKB-KW"/>
</dbReference>